<sequence length="155" mass="16763">MYVHILYGISTFHHHRSVTKSIICGETARHDKKNTNDRLLVPTIDISGASPANCGMVSSSSGFTTTSIIQQGKERGVDGMLAFRITITELTTRPWRRQPAPTASAEADGRRELRHICDPTAARGRSPACAAADHGMASSARATVYRLAECLARGI</sequence>
<organism evidence="1 2">
    <name type="scientific">Ajellomyces capsulatus</name>
    <name type="common">Darling's disease fungus</name>
    <name type="synonym">Histoplasma capsulatum</name>
    <dbReference type="NCBI Taxonomy" id="5037"/>
    <lineage>
        <taxon>Eukaryota</taxon>
        <taxon>Fungi</taxon>
        <taxon>Dikarya</taxon>
        <taxon>Ascomycota</taxon>
        <taxon>Pezizomycotina</taxon>
        <taxon>Eurotiomycetes</taxon>
        <taxon>Eurotiomycetidae</taxon>
        <taxon>Onygenales</taxon>
        <taxon>Ajellomycetaceae</taxon>
        <taxon>Histoplasma</taxon>
    </lineage>
</organism>
<name>A0A8A1M7D8_AJECA</name>
<protein>
    <submittedName>
        <fullName evidence="1">Uncharacterized protein</fullName>
    </submittedName>
</protein>
<evidence type="ECO:0000313" key="2">
    <source>
        <dbReference type="Proteomes" id="UP000663671"/>
    </source>
</evidence>
<accession>A0A8A1M7D8</accession>
<dbReference type="EMBL" id="CP069112">
    <property type="protein sequence ID" value="QSS62426.1"/>
    <property type="molecule type" value="Genomic_DNA"/>
</dbReference>
<dbReference type="AlphaFoldDB" id="A0A8A1M7D8"/>
<proteinExistence type="predicted"/>
<dbReference type="Proteomes" id="UP000663671">
    <property type="component" value="Chromosome 7"/>
</dbReference>
<reference evidence="1" key="1">
    <citation type="submission" date="2021-01" db="EMBL/GenBank/DDBJ databases">
        <title>Chromosome-level genome assembly of a human fungal pathogen reveals clustering of transcriptionally co-regulated genes.</title>
        <authorList>
            <person name="Voorhies M."/>
            <person name="Cohen S."/>
            <person name="Shea T.P."/>
            <person name="Petrus S."/>
            <person name="Munoz J.F."/>
            <person name="Poplawski S."/>
            <person name="Goldman W.E."/>
            <person name="Michael T."/>
            <person name="Cuomo C.A."/>
            <person name="Sil A."/>
            <person name="Beyhan S."/>
        </authorList>
    </citation>
    <scope>NUCLEOTIDE SEQUENCE</scope>
    <source>
        <strain evidence="1">WU24</strain>
    </source>
</reference>
<dbReference type="VEuPathDB" id="FungiDB:I7I51_02163"/>
<gene>
    <name evidence="1" type="ORF">I7I51_02163</name>
</gene>
<evidence type="ECO:0000313" key="1">
    <source>
        <dbReference type="EMBL" id="QSS62426.1"/>
    </source>
</evidence>